<evidence type="ECO:0000256" key="1">
    <source>
        <dbReference type="SAM" id="MobiDB-lite"/>
    </source>
</evidence>
<dbReference type="AlphaFoldDB" id="A0AAD9NM68"/>
<feature type="compositionally biased region" description="Polar residues" evidence="1">
    <location>
        <begin position="92"/>
        <end position="104"/>
    </location>
</feature>
<dbReference type="EMBL" id="JAODUO010000733">
    <property type="protein sequence ID" value="KAK2175387.1"/>
    <property type="molecule type" value="Genomic_DNA"/>
</dbReference>
<feature type="region of interest" description="Disordered" evidence="1">
    <location>
        <begin position="176"/>
        <end position="200"/>
    </location>
</feature>
<name>A0AAD9NM68_RIDPI</name>
<gene>
    <name evidence="2" type="ORF">NP493_732g01000</name>
</gene>
<comment type="caution">
    <text evidence="2">The sequence shown here is derived from an EMBL/GenBank/DDBJ whole genome shotgun (WGS) entry which is preliminary data.</text>
</comment>
<accession>A0AAD9NM68</accession>
<feature type="region of interest" description="Disordered" evidence="1">
    <location>
        <begin position="1"/>
        <end position="113"/>
    </location>
</feature>
<keyword evidence="3" id="KW-1185">Reference proteome</keyword>
<sequence length="200" mass="21772">MPLLDSDLPEPTTPKNNMAAADIVDEEFRTRSGSGGFRNLFRKRQKSGDETKVKSPVPSSGSKVRSFLDAFRPRSKSDVASLNIPGGRHRSSSVTSEQDLYTSKSPPPVAPGFSKSLTTTMTPMSNLLVENSVQNMQQSNGTDRVSALTLVEKFRHRAYTDPKQKSRMAAIAARNAYRKQRAGMSSSSSPPYSSSAGELL</sequence>
<organism evidence="2 3">
    <name type="scientific">Ridgeia piscesae</name>
    <name type="common">Tubeworm</name>
    <dbReference type="NCBI Taxonomy" id="27915"/>
    <lineage>
        <taxon>Eukaryota</taxon>
        <taxon>Metazoa</taxon>
        <taxon>Spiralia</taxon>
        <taxon>Lophotrochozoa</taxon>
        <taxon>Annelida</taxon>
        <taxon>Polychaeta</taxon>
        <taxon>Sedentaria</taxon>
        <taxon>Canalipalpata</taxon>
        <taxon>Sabellida</taxon>
        <taxon>Siboglinidae</taxon>
        <taxon>Ridgeia</taxon>
    </lineage>
</organism>
<evidence type="ECO:0000313" key="3">
    <source>
        <dbReference type="Proteomes" id="UP001209878"/>
    </source>
</evidence>
<evidence type="ECO:0000313" key="2">
    <source>
        <dbReference type="EMBL" id="KAK2175387.1"/>
    </source>
</evidence>
<feature type="compositionally biased region" description="Low complexity" evidence="1">
    <location>
        <begin position="185"/>
        <end position="200"/>
    </location>
</feature>
<dbReference type="Proteomes" id="UP001209878">
    <property type="component" value="Unassembled WGS sequence"/>
</dbReference>
<protein>
    <submittedName>
        <fullName evidence="2">Uncharacterized protein</fullName>
    </submittedName>
</protein>
<proteinExistence type="predicted"/>
<feature type="compositionally biased region" description="Low complexity" evidence="1">
    <location>
        <begin position="54"/>
        <end position="65"/>
    </location>
</feature>
<reference evidence="2" key="1">
    <citation type="journal article" date="2023" name="Mol. Biol. Evol.">
        <title>Third-Generation Sequencing Reveals the Adaptive Role of the Epigenome in Three Deep-Sea Polychaetes.</title>
        <authorList>
            <person name="Perez M."/>
            <person name="Aroh O."/>
            <person name="Sun Y."/>
            <person name="Lan Y."/>
            <person name="Juniper S.K."/>
            <person name="Young C.R."/>
            <person name="Angers B."/>
            <person name="Qian P.Y."/>
        </authorList>
    </citation>
    <scope>NUCLEOTIDE SEQUENCE</scope>
    <source>
        <strain evidence="2">R07B-5</strain>
    </source>
</reference>